<feature type="compositionally biased region" description="Basic and acidic residues" evidence="1">
    <location>
        <begin position="121"/>
        <end position="134"/>
    </location>
</feature>
<accession>A0A8H6KXR5</accession>
<dbReference type="InterPro" id="IPR025676">
    <property type="entry name" value="Clr5_dom"/>
</dbReference>
<name>A0A8H6KXR5_9PEZI</name>
<evidence type="ECO:0000259" key="2">
    <source>
        <dbReference type="Pfam" id="PF14420"/>
    </source>
</evidence>
<keyword evidence="4" id="KW-1185">Reference proteome</keyword>
<dbReference type="Pfam" id="PF14420">
    <property type="entry name" value="Clr5"/>
    <property type="match status" value="1"/>
</dbReference>
<evidence type="ECO:0000313" key="3">
    <source>
        <dbReference type="EMBL" id="KAF6839196.1"/>
    </source>
</evidence>
<organism evidence="3 4">
    <name type="scientific">Colletotrichum plurivorum</name>
    <dbReference type="NCBI Taxonomy" id="2175906"/>
    <lineage>
        <taxon>Eukaryota</taxon>
        <taxon>Fungi</taxon>
        <taxon>Dikarya</taxon>
        <taxon>Ascomycota</taxon>
        <taxon>Pezizomycotina</taxon>
        <taxon>Sordariomycetes</taxon>
        <taxon>Hypocreomycetidae</taxon>
        <taxon>Glomerellales</taxon>
        <taxon>Glomerellaceae</taxon>
        <taxon>Colletotrichum</taxon>
        <taxon>Colletotrichum orchidearum species complex</taxon>
    </lineage>
</organism>
<gene>
    <name evidence="3" type="ORF">CPLU01_01934</name>
</gene>
<protein>
    <recommendedName>
        <fullName evidence="2">Clr5 domain-containing protein</fullName>
    </recommendedName>
</protein>
<feature type="compositionally biased region" description="Basic and acidic residues" evidence="1">
    <location>
        <begin position="85"/>
        <end position="100"/>
    </location>
</feature>
<dbReference type="AlphaFoldDB" id="A0A8H6KXR5"/>
<feature type="domain" description="Clr5" evidence="2">
    <location>
        <begin position="15"/>
        <end position="49"/>
    </location>
</feature>
<proteinExistence type="predicted"/>
<feature type="region of interest" description="Disordered" evidence="1">
    <location>
        <begin position="61"/>
        <end position="134"/>
    </location>
</feature>
<evidence type="ECO:0000313" key="4">
    <source>
        <dbReference type="Proteomes" id="UP000654918"/>
    </source>
</evidence>
<feature type="compositionally biased region" description="Acidic residues" evidence="1">
    <location>
        <begin position="64"/>
        <end position="76"/>
    </location>
</feature>
<evidence type="ECO:0000256" key="1">
    <source>
        <dbReference type="SAM" id="MobiDB-lite"/>
    </source>
</evidence>
<reference evidence="3" key="1">
    <citation type="journal article" date="2020" name="Phytopathology">
        <title>Genome Sequence Resources of Colletotrichum truncatum, C. plurivorum, C. musicola, and C. sojae: Four Species Pathogenic to Soybean (Glycine max).</title>
        <authorList>
            <person name="Rogerio F."/>
            <person name="Boufleur T.R."/>
            <person name="Ciampi-Guillardi M."/>
            <person name="Sukno S.A."/>
            <person name="Thon M.R."/>
            <person name="Massola Junior N.S."/>
            <person name="Baroncelli R."/>
        </authorList>
    </citation>
    <scope>NUCLEOTIDE SEQUENCE</scope>
    <source>
        <strain evidence="3">LFN00145</strain>
    </source>
</reference>
<dbReference type="EMBL" id="WIGO01000014">
    <property type="protein sequence ID" value="KAF6839196.1"/>
    <property type="molecule type" value="Genomic_DNA"/>
</dbReference>
<comment type="caution">
    <text evidence="3">The sequence shown here is derived from an EMBL/GenBank/DDBJ whole genome shotgun (WGS) entry which is preliminary data.</text>
</comment>
<dbReference type="Proteomes" id="UP000654918">
    <property type="component" value="Unassembled WGS sequence"/>
</dbReference>
<sequence length="179" mass="20765">MLSSKRGSRAPRRTTAEWEERKARICELYRDHSLSDVIDILREKEDFVVRLNNWAFKKYHTAEEDSEDSEDPEELQVDVNSLYHGEADKLNPLDRQEKQRFGPLPAPAISLRSETEPPVGSREDRRSFDDIIGKPQDGEKRLTDLMINYMHEAIASGTVFVDLEDPLAKGYRLFKWAND</sequence>